<dbReference type="PANTHER" id="PTHR11360:SF308">
    <property type="entry name" value="BLL3089 PROTEIN"/>
    <property type="match status" value="1"/>
</dbReference>
<dbReference type="AlphaFoldDB" id="A0A517LYZ5"/>
<dbReference type="Gene3D" id="1.20.1250.20">
    <property type="entry name" value="MFS general substrate transporter like domains"/>
    <property type="match status" value="2"/>
</dbReference>
<keyword evidence="2 5" id="KW-1133">Transmembrane helix</keyword>
<evidence type="ECO:0000256" key="1">
    <source>
        <dbReference type="ARBA" id="ARBA00022692"/>
    </source>
</evidence>
<evidence type="ECO:0000259" key="6">
    <source>
        <dbReference type="PROSITE" id="PS50850"/>
    </source>
</evidence>
<protein>
    <submittedName>
        <fullName evidence="7">Multidrug resistance protein D</fullName>
    </submittedName>
</protein>
<dbReference type="InterPro" id="IPR020846">
    <property type="entry name" value="MFS_dom"/>
</dbReference>
<feature type="transmembrane region" description="Helical" evidence="5">
    <location>
        <begin position="345"/>
        <end position="364"/>
    </location>
</feature>
<dbReference type="InterPro" id="IPR050327">
    <property type="entry name" value="Proton-linked_MCT"/>
</dbReference>
<dbReference type="Pfam" id="PF07690">
    <property type="entry name" value="MFS_1"/>
    <property type="match status" value="1"/>
</dbReference>
<feature type="transmembrane region" description="Helical" evidence="5">
    <location>
        <begin position="432"/>
        <end position="454"/>
    </location>
</feature>
<gene>
    <name evidence="7" type="ORF">EC9_20300</name>
</gene>
<reference evidence="7 8" key="1">
    <citation type="submission" date="2019-02" db="EMBL/GenBank/DDBJ databases">
        <title>Deep-cultivation of Planctomycetes and their phenomic and genomic characterization uncovers novel biology.</title>
        <authorList>
            <person name="Wiegand S."/>
            <person name="Jogler M."/>
            <person name="Boedeker C."/>
            <person name="Pinto D."/>
            <person name="Vollmers J."/>
            <person name="Rivas-Marin E."/>
            <person name="Kohn T."/>
            <person name="Peeters S.H."/>
            <person name="Heuer A."/>
            <person name="Rast P."/>
            <person name="Oberbeckmann S."/>
            <person name="Bunk B."/>
            <person name="Jeske O."/>
            <person name="Meyerdierks A."/>
            <person name="Storesund J.E."/>
            <person name="Kallscheuer N."/>
            <person name="Luecker S."/>
            <person name="Lage O.M."/>
            <person name="Pohl T."/>
            <person name="Merkel B.J."/>
            <person name="Hornburger P."/>
            <person name="Mueller R.-W."/>
            <person name="Bruemmer F."/>
            <person name="Labrenz M."/>
            <person name="Spormann A.M."/>
            <person name="Op den Camp H."/>
            <person name="Overmann J."/>
            <person name="Amann R."/>
            <person name="Jetten M.S.M."/>
            <person name="Mascher T."/>
            <person name="Medema M.H."/>
            <person name="Devos D.P."/>
            <person name="Kaster A.-K."/>
            <person name="Ovreas L."/>
            <person name="Rohde M."/>
            <person name="Galperin M.Y."/>
            <person name="Jogler C."/>
        </authorList>
    </citation>
    <scope>NUCLEOTIDE SEQUENCE [LARGE SCALE GENOMIC DNA]</scope>
    <source>
        <strain evidence="7 8">EC9</strain>
    </source>
</reference>
<dbReference type="InterPro" id="IPR036259">
    <property type="entry name" value="MFS_trans_sf"/>
</dbReference>
<dbReference type="SUPFAM" id="SSF103473">
    <property type="entry name" value="MFS general substrate transporter"/>
    <property type="match status" value="1"/>
</dbReference>
<evidence type="ECO:0000256" key="2">
    <source>
        <dbReference type="ARBA" id="ARBA00022989"/>
    </source>
</evidence>
<evidence type="ECO:0000256" key="4">
    <source>
        <dbReference type="SAM" id="MobiDB-lite"/>
    </source>
</evidence>
<feature type="transmembrane region" description="Helical" evidence="5">
    <location>
        <begin position="174"/>
        <end position="197"/>
    </location>
</feature>
<feature type="compositionally biased region" description="Basic and acidic residues" evidence="4">
    <location>
        <begin position="238"/>
        <end position="253"/>
    </location>
</feature>
<dbReference type="PANTHER" id="PTHR11360">
    <property type="entry name" value="MONOCARBOXYLATE TRANSPORTER"/>
    <property type="match status" value="1"/>
</dbReference>
<feature type="transmembrane region" description="Helical" evidence="5">
    <location>
        <begin position="209"/>
        <end position="228"/>
    </location>
</feature>
<sequence length="468" mass="50008">MSDSDLSLLGRASPVIAEGVCDIQPNELLALTTSIHTPALRVPQGFFYGYLMVPVASLAQICTAPGQTFAISAFIPAIRDSLQLSEISLTSAYMIGTLLAAFPLMLVGPIADRIGNRATITGIVLLLAGACFFASFVNSFVTLLLAFLALRFLGQGSLSLLSSNTTSMWFRTKLGRVSAIMSIGMAGAFAVIPGWLLASIESYGWRETYRGLGLVVAGIMLPLLAIVYRNRPEDVGQHLDGNRPDEPLPHAEGSRATGSQRTVAIEERSLSLRDAMRQPTFWILMTIMSAWAMIGTGLVFYLFAIGEARGIDKDATAAVFKTFALSMLAMQFSGGFLADRFALHHLLFAGVGLLSLGTLTLFFAQTSPQLHLFGLLFGAGQGITVAVNATVWVRYYGRAHLGKIRGTSWSASVAGSGAGPFLLGWAKDHSGHFEPAIIAFLCILIPLVLLALWVRPPARPDVLAPAAS</sequence>
<evidence type="ECO:0000256" key="5">
    <source>
        <dbReference type="SAM" id="Phobius"/>
    </source>
</evidence>
<dbReference type="InterPro" id="IPR011701">
    <property type="entry name" value="MFS"/>
</dbReference>
<feature type="transmembrane region" description="Helical" evidence="5">
    <location>
        <begin position="315"/>
        <end position="338"/>
    </location>
</feature>
<name>A0A517LYZ5_9BACT</name>
<evidence type="ECO:0000256" key="3">
    <source>
        <dbReference type="ARBA" id="ARBA00023136"/>
    </source>
</evidence>
<feature type="transmembrane region" description="Helical" evidence="5">
    <location>
        <begin position="281"/>
        <end position="303"/>
    </location>
</feature>
<dbReference type="EMBL" id="CP036261">
    <property type="protein sequence ID" value="QDS87847.1"/>
    <property type="molecule type" value="Genomic_DNA"/>
</dbReference>
<feature type="domain" description="Major facilitator superfamily (MFS) profile" evidence="6">
    <location>
        <begin position="52"/>
        <end position="459"/>
    </location>
</feature>
<feature type="transmembrane region" description="Helical" evidence="5">
    <location>
        <begin position="370"/>
        <end position="395"/>
    </location>
</feature>
<dbReference type="KEGG" id="ruv:EC9_20300"/>
<keyword evidence="8" id="KW-1185">Reference proteome</keyword>
<evidence type="ECO:0000313" key="8">
    <source>
        <dbReference type="Proteomes" id="UP000319557"/>
    </source>
</evidence>
<feature type="transmembrane region" description="Helical" evidence="5">
    <location>
        <begin position="87"/>
        <end position="111"/>
    </location>
</feature>
<dbReference type="Proteomes" id="UP000319557">
    <property type="component" value="Chromosome"/>
</dbReference>
<feature type="region of interest" description="Disordered" evidence="4">
    <location>
        <begin position="238"/>
        <end position="260"/>
    </location>
</feature>
<keyword evidence="3 5" id="KW-0472">Membrane</keyword>
<proteinExistence type="predicted"/>
<feature type="transmembrane region" description="Helical" evidence="5">
    <location>
        <begin position="123"/>
        <end position="153"/>
    </location>
</feature>
<keyword evidence="1 5" id="KW-0812">Transmembrane</keyword>
<dbReference type="PROSITE" id="PS50850">
    <property type="entry name" value="MFS"/>
    <property type="match status" value="1"/>
</dbReference>
<organism evidence="7 8">
    <name type="scientific">Rosistilla ulvae</name>
    <dbReference type="NCBI Taxonomy" id="1930277"/>
    <lineage>
        <taxon>Bacteria</taxon>
        <taxon>Pseudomonadati</taxon>
        <taxon>Planctomycetota</taxon>
        <taxon>Planctomycetia</taxon>
        <taxon>Pirellulales</taxon>
        <taxon>Pirellulaceae</taxon>
        <taxon>Rosistilla</taxon>
    </lineage>
</organism>
<dbReference type="GO" id="GO:0022857">
    <property type="term" value="F:transmembrane transporter activity"/>
    <property type="evidence" value="ECO:0007669"/>
    <property type="project" value="InterPro"/>
</dbReference>
<evidence type="ECO:0000313" key="7">
    <source>
        <dbReference type="EMBL" id="QDS87847.1"/>
    </source>
</evidence>
<accession>A0A517LYZ5</accession>